<sequence length="195" mass="19987">MADPTNAFRLLRGSRPTTSGESDTAAAFGLSGPAGWLVGGAVGAIAFGIVMVLLEPDVLEAAIPAIYGLESAGPLGWAIHVAHGIVLGLVFGFLVTRPSILGVSWTDVETDALSRTGVPSRVTGAGLVYGLAVWAVLPLLVLPVWATAVGGNTEQFPTTAAGSLLGHALLGVVLGAVFAATVDLRDRPIERRLER</sequence>
<dbReference type="OrthoDB" id="204680at2157"/>
<accession>A0A8A2UF67</accession>
<keyword evidence="1" id="KW-0472">Membrane</keyword>
<dbReference type="EMBL" id="CP071463">
    <property type="protein sequence ID" value="QSW86932.1"/>
    <property type="molecule type" value="Genomic_DNA"/>
</dbReference>
<dbReference type="AlphaFoldDB" id="A0A8A2UF67"/>
<feature type="transmembrane region" description="Helical" evidence="1">
    <location>
        <begin position="34"/>
        <end position="54"/>
    </location>
</feature>
<evidence type="ECO:0000313" key="2">
    <source>
        <dbReference type="EMBL" id="QSW86932.1"/>
    </source>
</evidence>
<dbReference type="Proteomes" id="UP000663191">
    <property type="component" value="Chromosome"/>
</dbReference>
<keyword evidence="1" id="KW-0812">Transmembrane</keyword>
<reference evidence="2 3" key="1">
    <citation type="journal article" date="2006" name="Int. J. Syst. Evol. Microbiol.">
        <title>Haloterrigena longa sp. nov. and Haloterrigena limicola sp. nov., extremely halophilic archaea isolated from a salt lake.</title>
        <authorList>
            <person name="Cui H.L."/>
            <person name="Tohty D."/>
            <person name="Zhou P.J."/>
            <person name="Liu S.J."/>
        </authorList>
    </citation>
    <scope>NUCLEOTIDE SEQUENCE [LARGE SCALE GENOMIC DNA]</scope>
    <source>
        <strain evidence="2 3">ABH32</strain>
    </source>
</reference>
<feature type="transmembrane region" description="Helical" evidence="1">
    <location>
        <begin position="160"/>
        <end position="182"/>
    </location>
</feature>
<name>A0A8A2UF67_9EURY</name>
<proteinExistence type="predicted"/>
<evidence type="ECO:0000256" key="1">
    <source>
        <dbReference type="SAM" id="Phobius"/>
    </source>
</evidence>
<dbReference type="KEGG" id="hlo:J0X27_03385"/>
<feature type="transmembrane region" description="Helical" evidence="1">
    <location>
        <begin position="74"/>
        <end position="95"/>
    </location>
</feature>
<evidence type="ECO:0008006" key="4">
    <source>
        <dbReference type="Google" id="ProtNLM"/>
    </source>
</evidence>
<keyword evidence="3" id="KW-1185">Reference proteome</keyword>
<organism evidence="2 3">
    <name type="scientific">Natrinema longum</name>
    <dbReference type="NCBI Taxonomy" id="370324"/>
    <lineage>
        <taxon>Archaea</taxon>
        <taxon>Methanobacteriati</taxon>
        <taxon>Methanobacteriota</taxon>
        <taxon>Stenosarchaea group</taxon>
        <taxon>Halobacteria</taxon>
        <taxon>Halobacteriales</taxon>
        <taxon>Natrialbaceae</taxon>
        <taxon>Natrinema</taxon>
    </lineage>
</organism>
<keyword evidence="1" id="KW-1133">Transmembrane helix</keyword>
<gene>
    <name evidence="2" type="ORF">J0X27_03385</name>
</gene>
<protein>
    <recommendedName>
        <fullName evidence="4">Histidine kinase</fullName>
    </recommendedName>
</protein>
<evidence type="ECO:0000313" key="3">
    <source>
        <dbReference type="Proteomes" id="UP000663191"/>
    </source>
</evidence>
<feature type="transmembrane region" description="Helical" evidence="1">
    <location>
        <begin position="127"/>
        <end position="148"/>
    </location>
</feature>